<evidence type="ECO:0000313" key="2">
    <source>
        <dbReference type="EMBL" id="MBU2740018.1"/>
    </source>
</evidence>
<dbReference type="Proteomes" id="UP001197028">
    <property type="component" value="Unassembled WGS sequence"/>
</dbReference>
<feature type="transmembrane region" description="Helical" evidence="1">
    <location>
        <begin position="39"/>
        <end position="57"/>
    </location>
</feature>
<comment type="caution">
    <text evidence="2">The sequence shown here is derived from an EMBL/GenBank/DDBJ whole genome shotgun (WGS) entry which is preliminary data.</text>
</comment>
<reference evidence="2 3" key="1">
    <citation type="journal article" date="2021" name="ISME J.">
        <title>Genomic evolution of the class Acidithiobacillia: deep-branching Proteobacteria living in extreme acidic conditions.</title>
        <authorList>
            <person name="Moya-Beltran A."/>
            <person name="Beard S."/>
            <person name="Rojas-Villalobos C."/>
            <person name="Issotta F."/>
            <person name="Gallardo Y."/>
            <person name="Ulloa R."/>
            <person name="Giaveno A."/>
            <person name="Degli Esposti M."/>
            <person name="Johnson D.B."/>
            <person name="Quatrini R."/>
        </authorList>
    </citation>
    <scope>NUCLEOTIDE SEQUENCE [LARGE SCALE GENOMIC DNA]</scope>
    <source>
        <strain evidence="2 3">ATCC 19703</strain>
    </source>
</reference>
<keyword evidence="1" id="KW-0812">Transmembrane</keyword>
<keyword evidence="3" id="KW-1185">Reference proteome</keyword>
<evidence type="ECO:0000256" key="1">
    <source>
        <dbReference type="SAM" id="Phobius"/>
    </source>
</evidence>
<dbReference type="RefSeq" id="WP_215864876.1">
    <property type="nucleotide sequence ID" value="NZ_JABELD010000180.1"/>
</dbReference>
<sequence>MNKDSYGNQIALHGATQVIGHVALKAVFKDSYNDNKKDIYFWGVCIIISLLTTYGISKL</sequence>
<protein>
    <submittedName>
        <fullName evidence="2">Uncharacterized protein</fullName>
    </submittedName>
</protein>
<keyword evidence="1" id="KW-0472">Membrane</keyword>
<organism evidence="2 3">
    <name type="scientific">Acidithiobacillus concretivorus</name>
    <dbReference type="NCBI Taxonomy" id="3063952"/>
    <lineage>
        <taxon>Bacteria</taxon>
        <taxon>Pseudomonadati</taxon>
        <taxon>Pseudomonadota</taxon>
        <taxon>Acidithiobacillia</taxon>
        <taxon>Acidithiobacillales</taxon>
        <taxon>Acidithiobacillaceae</taxon>
        <taxon>Acidithiobacillus</taxon>
    </lineage>
</organism>
<gene>
    <name evidence="2" type="ORF">HJG40_14795</name>
</gene>
<evidence type="ECO:0000313" key="3">
    <source>
        <dbReference type="Proteomes" id="UP001197028"/>
    </source>
</evidence>
<name>A0ABS5ZTP7_9PROT</name>
<dbReference type="EMBL" id="JABELD010000180">
    <property type="protein sequence ID" value="MBU2740018.1"/>
    <property type="molecule type" value="Genomic_DNA"/>
</dbReference>
<proteinExistence type="predicted"/>
<keyword evidence="1" id="KW-1133">Transmembrane helix</keyword>
<accession>A0ABS5ZTP7</accession>